<reference evidence="2" key="1">
    <citation type="journal article" date="2022" name="Mol. Ecol. Resour.">
        <title>The genomes of chicory, endive, great burdock and yacon provide insights into Asteraceae palaeo-polyploidization history and plant inulin production.</title>
        <authorList>
            <person name="Fan W."/>
            <person name="Wang S."/>
            <person name="Wang H."/>
            <person name="Wang A."/>
            <person name="Jiang F."/>
            <person name="Liu H."/>
            <person name="Zhao H."/>
            <person name="Xu D."/>
            <person name="Zhang Y."/>
        </authorList>
    </citation>
    <scope>NUCLEOTIDE SEQUENCE [LARGE SCALE GENOMIC DNA]</scope>
    <source>
        <strain evidence="2">cv. Punajuju</strain>
    </source>
</reference>
<dbReference type="EMBL" id="CM042014">
    <property type="protein sequence ID" value="KAI3722950.1"/>
    <property type="molecule type" value="Genomic_DNA"/>
</dbReference>
<proteinExistence type="predicted"/>
<organism evidence="1 2">
    <name type="scientific">Cichorium intybus</name>
    <name type="common">Chicory</name>
    <dbReference type="NCBI Taxonomy" id="13427"/>
    <lineage>
        <taxon>Eukaryota</taxon>
        <taxon>Viridiplantae</taxon>
        <taxon>Streptophyta</taxon>
        <taxon>Embryophyta</taxon>
        <taxon>Tracheophyta</taxon>
        <taxon>Spermatophyta</taxon>
        <taxon>Magnoliopsida</taxon>
        <taxon>eudicotyledons</taxon>
        <taxon>Gunneridae</taxon>
        <taxon>Pentapetalae</taxon>
        <taxon>asterids</taxon>
        <taxon>campanulids</taxon>
        <taxon>Asterales</taxon>
        <taxon>Asteraceae</taxon>
        <taxon>Cichorioideae</taxon>
        <taxon>Cichorieae</taxon>
        <taxon>Cichoriinae</taxon>
        <taxon>Cichorium</taxon>
    </lineage>
</organism>
<evidence type="ECO:0000313" key="2">
    <source>
        <dbReference type="Proteomes" id="UP001055811"/>
    </source>
</evidence>
<comment type="caution">
    <text evidence="1">The sequence shown here is derived from an EMBL/GenBank/DDBJ whole genome shotgun (WGS) entry which is preliminary data.</text>
</comment>
<protein>
    <submittedName>
        <fullName evidence="1">Uncharacterized protein</fullName>
    </submittedName>
</protein>
<name>A0ACB9BLT4_CICIN</name>
<evidence type="ECO:0000313" key="1">
    <source>
        <dbReference type="EMBL" id="KAI3722950.1"/>
    </source>
</evidence>
<gene>
    <name evidence="1" type="ORF">L2E82_34182</name>
</gene>
<sequence length="137" mass="14495">MGEGIITFAAVAMVLVRVVVLGGLTRRLETAIGVNSGTLSNHRLAPSTVVDLLRDNNIQKVKLFDADPNCLRALMGSGIEVMIGISSDLLANLNSSTATVDLWVSRMSPDTWLEAVPTSSMIHVPISLYVLFGGGDG</sequence>
<reference evidence="1 2" key="2">
    <citation type="journal article" date="2022" name="Mol. Ecol. Resour.">
        <title>The genomes of chicory, endive, great burdock and yacon provide insights into Asteraceae paleo-polyploidization history and plant inulin production.</title>
        <authorList>
            <person name="Fan W."/>
            <person name="Wang S."/>
            <person name="Wang H."/>
            <person name="Wang A."/>
            <person name="Jiang F."/>
            <person name="Liu H."/>
            <person name="Zhao H."/>
            <person name="Xu D."/>
            <person name="Zhang Y."/>
        </authorList>
    </citation>
    <scope>NUCLEOTIDE SEQUENCE [LARGE SCALE GENOMIC DNA]</scope>
    <source>
        <strain evidence="2">cv. Punajuju</strain>
        <tissue evidence="1">Leaves</tissue>
    </source>
</reference>
<dbReference type="Proteomes" id="UP001055811">
    <property type="component" value="Linkage Group LG06"/>
</dbReference>
<accession>A0ACB9BLT4</accession>
<keyword evidence="2" id="KW-1185">Reference proteome</keyword>